<reference evidence="1 2" key="1">
    <citation type="submission" date="2021-03" db="EMBL/GenBank/DDBJ databases">
        <title>Genomic Encyclopedia of Type Strains, Phase IV (KMG-IV): sequencing the most valuable type-strain genomes for metagenomic binning, comparative biology and taxonomic classification.</title>
        <authorList>
            <person name="Goeker M."/>
        </authorList>
    </citation>
    <scope>NUCLEOTIDE SEQUENCE [LARGE SCALE GENOMIC DNA]</scope>
    <source>
        <strain evidence="1 2">DSM 24738</strain>
    </source>
</reference>
<evidence type="ECO:0000313" key="1">
    <source>
        <dbReference type="EMBL" id="MBP1934704.1"/>
    </source>
</evidence>
<dbReference type="EMBL" id="JAGGKT010000025">
    <property type="protein sequence ID" value="MBP1934704.1"/>
    <property type="molecule type" value="Genomic_DNA"/>
</dbReference>
<accession>A0ABS4GWR3</accession>
<name>A0ABS4GWR3_9BACL</name>
<dbReference type="RefSeq" id="WP_209812689.1">
    <property type="nucleotide sequence ID" value="NZ_JAGGKT010000025.1"/>
</dbReference>
<comment type="caution">
    <text evidence="1">The sequence shown here is derived from an EMBL/GenBank/DDBJ whole genome shotgun (WGS) entry which is preliminary data.</text>
</comment>
<keyword evidence="2" id="KW-1185">Reference proteome</keyword>
<proteinExistence type="predicted"/>
<evidence type="ECO:0000313" key="2">
    <source>
        <dbReference type="Proteomes" id="UP001519343"/>
    </source>
</evidence>
<protein>
    <submittedName>
        <fullName evidence="1">Uncharacterized protein</fullName>
    </submittedName>
</protein>
<sequence>MTIQIRGYDIHDYNLNQEENNAQFSGVAHIESMNQVADVPFQGRHEKGMTGFLEFRFDDPDQINIDAIRERADEIRDVLAEHLLTSGYETGEYRDDISIT</sequence>
<organism evidence="1 2">
    <name type="scientific">Ammoniphilus resinae</name>
    <dbReference type="NCBI Taxonomy" id="861532"/>
    <lineage>
        <taxon>Bacteria</taxon>
        <taxon>Bacillati</taxon>
        <taxon>Bacillota</taxon>
        <taxon>Bacilli</taxon>
        <taxon>Bacillales</taxon>
        <taxon>Paenibacillaceae</taxon>
        <taxon>Aneurinibacillus group</taxon>
        <taxon>Ammoniphilus</taxon>
    </lineage>
</organism>
<gene>
    <name evidence="1" type="ORF">J2Z37_004724</name>
</gene>
<dbReference type="Proteomes" id="UP001519343">
    <property type="component" value="Unassembled WGS sequence"/>
</dbReference>